<comment type="similarity">
    <text evidence="2 15">Belongs to the glycosyl hydrolase 28 family.</text>
</comment>
<evidence type="ECO:0000256" key="3">
    <source>
        <dbReference type="ARBA" id="ARBA00022525"/>
    </source>
</evidence>
<keyword evidence="18" id="KW-1185">Reference proteome</keyword>
<evidence type="ECO:0000256" key="13">
    <source>
        <dbReference type="ARBA" id="ARBA00038933"/>
    </source>
</evidence>
<evidence type="ECO:0000256" key="2">
    <source>
        <dbReference type="ARBA" id="ARBA00008834"/>
    </source>
</evidence>
<feature type="signal peptide" evidence="16">
    <location>
        <begin position="1"/>
        <end position="19"/>
    </location>
</feature>
<reference evidence="17" key="1">
    <citation type="submission" date="2020-11" db="EMBL/GenBank/DDBJ databases">
        <authorList>
            <consortium name="DOE Joint Genome Institute"/>
            <person name="Ahrendt S."/>
            <person name="Riley R."/>
            <person name="Andreopoulos W."/>
            <person name="Labutti K."/>
            <person name="Pangilinan J."/>
            <person name="Ruiz-Duenas F.J."/>
            <person name="Barrasa J.M."/>
            <person name="Sanchez-Garcia M."/>
            <person name="Camarero S."/>
            <person name="Miyauchi S."/>
            <person name="Serrano A."/>
            <person name="Linde D."/>
            <person name="Babiker R."/>
            <person name="Drula E."/>
            <person name="Ayuso-Fernandez I."/>
            <person name="Pacheco R."/>
            <person name="Padilla G."/>
            <person name="Ferreira P."/>
            <person name="Barriuso J."/>
            <person name="Kellner H."/>
            <person name="Castanera R."/>
            <person name="Alfaro M."/>
            <person name="Ramirez L."/>
            <person name="Pisabarro A.G."/>
            <person name="Kuo A."/>
            <person name="Tritt A."/>
            <person name="Lipzen A."/>
            <person name="He G."/>
            <person name="Yan M."/>
            <person name="Ng V."/>
            <person name="Cullen D."/>
            <person name="Martin F."/>
            <person name="Rosso M.-N."/>
            <person name="Henrissat B."/>
            <person name="Hibbett D."/>
            <person name="Martinez A.T."/>
            <person name="Grigoriev I.V."/>
        </authorList>
    </citation>
    <scope>NUCLEOTIDE SEQUENCE</scope>
    <source>
        <strain evidence="17">CIRM-BRFM 674</strain>
    </source>
</reference>
<evidence type="ECO:0000256" key="12">
    <source>
        <dbReference type="ARBA" id="ARBA00037312"/>
    </source>
</evidence>
<gene>
    <name evidence="17" type="ORF">BDN70DRAFT_927270</name>
</gene>
<evidence type="ECO:0000256" key="6">
    <source>
        <dbReference type="ARBA" id="ARBA00023157"/>
    </source>
</evidence>
<keyword evidence="8" id="KW-0119">Carbohydrate metabolism</keyword>
<accession>A0A9P5ZEN7</accession>
<organism evidence="17 18">
    <name type="scientific">Pholiota conissans</name>
    <dbReference type="NCBI Taxonomy" id="109636"/>
    <lineage>
        <taxon>Eukaryota</taxon>
        <taxon>Fungi</taxon>
        <taxon>Dikarya</taxon>
        <taxon>Basidiomycota</taxon>
        <taxon>Agaricomycotina</taxon>
        <taxon>Agaricomycetes</taxon>
        <taxon>Agaricomycetidae</taxon>
        <taxon>Agaricales</taxon>
        <taxon>Agaricineae</taxon>
        <taxon>Strophariaceae</taxon>
        <taxon>Pholiota</taxon>
    </lineage>
</organism>
<evidence type="ECO:0000256" key="9">
    <source>
        <dbReference type="ARBA" id="ARBA00023295"/>
    </source>
</evidence>
<evidence type="ECO:0000313" key="18">
    <source>
        <dbReference type="Proteomes" id="UP000807469"/>
    </source>
</evidence>
<dbReference type="EMBL" id="MU155134">
    <property type="protein sequence ID" value="KAF9485615.1"/>
    <property type="molecule type" value="Genomic_DNA"/>
</dbReference>
<dbReference type="AlphaFoldDB" id="A0A9P5ZEN7"/>
<dbReference type="EC" id="3.2.1.67" evidence="13"/>
<keyword evidence="3" id="KW-0964">Secreted</keyword>
<evidence type="ECO:0000256" key="14">
    <source>
        <dbReference type="ARBA" id="ARBA00048766"/>
    </source>
</evidence>
<dbReference type="Gene3D" id="2.160.20.10">
    <property type="entry name" value="Single-stranded right-handed beta-helix, Pectin lyase-like"/>
    <property type="match status" value="1"/>
</dbReference>
<keyword evidence="17" id="KW-0456">Lyase</keyword>
<dbReference type="InterPro" id="IPR012334">
    <property type="entry name" value="Pectin_lyas_fold"/>
</dbReference>
<dbReference type="GO" id="GO:0004650">
    <property type="term" value="F:polygalacturonase activity"/>
    <property type="evidence" value="ECO:0007669"/>
    <property type="project" value="InterPro"/>
</dbReference>
<dbReference type="PANTHER" id="PTHR31736">
    <property type="match status" value="1"/>
</dbReference>
<evidence type="ECO:0000256" key="5">
    <source>
        <dbReference type="ARBA" id="ARBA00022801"/>
    </source>
</evidence>
<feature type="chain" id="PRO_5040177213" description="galacturonan 1,4-alpha-galacturonidase" evidence="16">
    <location>
        <begin position="20"/>
        <end position="468"/>
    </location>
</feature>
<keyword evidence="6" id="KW-1015">Disulfide bond</keyword>
<dbReference type="GO" id="GO:0071555">
    <property type="term" value="P:cell wall organization"/>
    <property type="evidence" value="ECO:0007669"/>
    <property type="project" value="UniProtKB-KW"/>
</dbReference>
<evidence type="ECO:0000256" key="15">
    <source>
        <dbReference type="RuleBase" id="RU361169"/>
    </source>
</evidence>
<keyword evidence="9 15" id="KW-0326">Glycosidase</keyword>
<proteinExistence type="inferred from homology"/>
<sequence length="468" mass="50831">MFLIARLSLISTLISLSSALVHNVKLGAVQLENVQRGESSLVKTLKTCELHPLGLGKDDTDQVQAAISKCGHFGTINFASGSYNITRKMTWDLVSSTVNLNGYLNFPPNIDFWLNANNTYRVVFIQSQASWFVVTGSDFVIDAHNTGGIQGNGQPWWSYFTTHTREDGDGRPISLTLYKVARGTIKNFRIESPPFWSNAVAESTDVVYDGMFVNATNTDPLYLGKNVVPNTDGIDTYRSDRVSLLNWDVTCGDDCIAIKGNSTNLDIRNITCRGGNGVAIGSLGQYVDMVSSMLFINASGSWLRLRHRVKPDNVINVEMDNLQMIRLDPNVQPNMGSGVYFKSWDGSVNGSPPTGGGGAKGTVNNVVVRNMKLDRVTAPVHVYQTNNAKSGDLPSQLRFGGLHFINWTGTAVTNKVVDIECSPAANCSNISFENFNVSPPAGQGLRLICQNTIDVTGLSALCNSTGQA</sequence>
<dbReference type="PANTHER" id="PTHR31736:SF12">
    <property type="entry name" value="EXO-POLYGALACTURONASE, PUTATIVE-RELATED"/>
    <property type="match status" value="1"/>
</dbReference>
<keyword evidence="11" id="KW-0624">Polysaccharide degradation</keyword>
<dbReference type="OrthoDB" id="187139at2759"/>
<dbReference type="Pfam" id="PF00295">
    <property type="entry name" value="Glyco_hydro_28"/>
    <property type="match status" value="2"/>
</dbReference>
<keyword evidence="5 15" id="KW-0378">Hydrolase</keyword>
<keyword evidence="4 16" id="KW-0732">Signal</keyword>
<evidence type="ECO:0000256" key="1">
    <source>
        <dbReference type="ARBA" id="ARBA00004613"/>
    </source>
</evidence>
<comment type="caution">
    <text evidence="17">The sequence shown here is derived from an EMBL/GenBank/DDBJ whole genome shotgun (WGS) entry which is preliminary data.</text>
</comment>
<dbReference type="InterPro" id="IPR011050">
    <property type="entry name" value="Pectin_lyase_fold/virulence"/>
</dbReference>
<evidence type="ECO:0000313" key="17">
    <source>
        <dbReference type="EMBL" id="KAF9485615.1"/>
    </source>
</evidence>
<dbReference type="GO" id="GO:0016829">
    <property type="term" value="F:lyase activity"/>
    <property type="evidence" value="ECO:0007669"/>
    <property type="project" value="UniProtKB-KW"/>
</dbReference>
<dbReference type="SUPFAM" id="SSF51126">
    <property type="entry name" value="Pectin lyase-like"/>
    <property type="match status" value="1"/>
</dbReference>
<evidence type="ECO:0000256" key="8">
    <source>
        <dbReference type="ARBA" id="ARBA00023277"/>
    </source>
</evidence>
<dbReference type="Proteomes" id="UP000807469">
    <property type="component" value="Unassembled WGS sequence"/>
</dbReference>
<evidence type="ECO:0000256" key="10">
    <source>
        <dbReference type="ARBA" id="ARBA00023316"/>
    </source>
</evidence>
<dbReference type="GO" id="GO:0047911">
    <property type="term" value="F:galacturan 1,4-alpha-galacturonidase activity"/>
    <property type="evidence" value="ECO:0007669"/>
    <property type="project" value="UniProtKB-EC"/>
</dbReference>
<keyword evidence="7" id="KW-0325">Glycoprotein</keyword>
<dbReference type="GO" id="GO:0005576">
    <property type="term" value="C:extracellular region"/>
    <property type="evidence" value="ECO:0007669"/>
    <property type="project" value="UniProtKB-SubCell"/>
</dbReference>
<evidence type="ECO:0000256" key="7">
    <source>
        <dbReference type="ARBA" id="ARBA00023180"/>
    </source>
</evidence>
<evidence type="ECO:0000256" key="4">
    <source>
        <dbReference type="ARBA" id="ARBA00022729"/>
    </source>
</evidence>
<protein>
    <recommendedName>
        <fullName evidence="13">galacturonan 1,4-alpha-galacturonidase</fullName>
        <ecNumber evidence="13">3.2.1.67</ecNumber>
    </recommendedName>
</protein>
<keyword evidence="10" id="KW-0961">Cell wall biogenesis/degradation</keyword>
<evidence type="ECO:0000256" key="11">
    <source>
        <dbReference type="ARBA" id="ARBA00023326"/>
    </source>
</evidence>
<dbReference type="GO" id="GO:0000272">
    <property type="term" value="P:polysaccharide catabolic process"/>
    <property type="evidence" value="ECO:0007669"/>
    <property type="project" value="UniProtKB-KW"/>
</dbReference>
<evidence type="ECO:0000256" key="16">
    <source>
        <dbReference type="SAM" id="SignalP"/>
    </source>
</evidence>
<comment type="catalytic activity">
    <reaction evidence="14">
        <text>[(1-&gt;4)-alpha-D-galacturonosyl](n) + H2O = alpha-D-galacturonate + [(1-&gt;4)-alpha-D-galacturonosyl](n-1)</text>
        <dbReference type="Rhea" id="RHEA:14117"/>
        <dbReference type="Rhea" id="RHEA-COMP:14570"/>
        <dbReference type="Rhea" id="RHEA-COMP:14572"/>
        <dbReference type="ChEBI" id="CHEBI:15377"/>
        <dbReference type="ChEBI" id="CHEBI:58658"/>
        <dbReference type="ChEBI" id="CHEBI:140523"/>
        <dbReference type="EC" id="3.2.1.67"/>
    </reaction>
</comment>
<comment type="subcellular location">
    <subcellularLocation>
        <location evidence="1">Secreted</location>
    </subcellularLocation>
</comment>
<name>A0A9P5ZEN7_9AGAR</name>
<dbReference type="InterPro" id="IPR000743">
    <property type="entry name" value="Glyco_hydro_28"/>
</dbReference>
<comment type="function">
    <text evidence="12">Specific in hydrolyzing the terminal glycosidic bond of polygalacturonic acid and oligogalacturonates.</text>
</comment>